<accession>A0A2T0KNL9</accession>
<gene>
    <name evidence="2" type="ORF">CLV67_10153</name>
</gene>
<organism evidence="2 3">
    <name type="scientific">Actinoplanes italicus</name>
    <dbReference type="NCBI Taxonomy" id="113567"/>
    <lineage>
        <taxon>Bacteria</taxon>
        <taxon>Bacillati</taxon>
        <taxon>Actinomycetota</taxon>
        <taxon>Actinomycetes</taxon>
        <taxon>Micromonosporales</taxon>
        <taxon>Micromonosporaceae</taxon>
        <taxon>Actinoplanes</taxon>
    </lineage>
</organism>
<reference evidence="2 3" key="1">
    <citation type="submission" date="2018-03" db="EMBL/GenBank/DDBJ databases">
        <title>Genomic Encyclopedia of Archaeal and Bacterial Type Strains, Phase II (KMG-II): from individual species to whole genera.</title>
        <authorList>
            <person name="Goeker M."/>
        </authorList>
    </citation>
    <scope>NUCLEOTIDE SEQUENCE [LARGE SCALE GENOMIC DNA]</scope>
    <source>
        <strain evidence="2 3">DSM 43146</strain>
    </source>
</reference>
<comment type="caution">
    <text evidence="2">The sequence shown here is derived from an EMBL/GenBank/DDBJ whole genome shotgun (WGS) entry which is preliminary data.</text>
</comment>
<dbReference type="OrthoDB" id="3295701at2"/>
<evidence type="ECO:0000256" key="1">
    <source>
        <dbReference type="SAM" id="Phobius"/>
    </source>
</evidence>
<feature type="transmembrane region" description="Helical" evidence="1">
    <location>
        <begin position="26"/>
        <end position="48"/>
    </location>
</feature>
<dbReference type="Proteomes" id="UP000239415">
    <property type="component" value="Unassembled WGS sequence"/>
</dbReference>
<keyword evidence="1" id="KW-0472">Membrane</keyword>
<keyword evidence="1" id="KW-1133">Transmembrane helix</keyword>
<dbReference type="AlphaFoldDB" id="A0A2T0KNL9"/>
<protein>
    <submittedName>
        <fullName evidence="2">Uncharacterized protein</fullName>
    </submittedName>
</protein>
<evidence type="ECO:0000313" key="3">
    <source>
        <dbReference type="Proteomes" id="UP000239415"/>
    </source>
</evidence>
<proteinExistence type="predicted"/>
<sequence>MDRLGAGCHPLPVTPLDDHSQQRQPLFFPVVIATALLTIIGMVGGYLLSRRGGGGSGNEPVPVPTHTQLPAGQACLGQTQEMGVQAGSNGELRQVMRVRTDSRTVVWICQDDDGELFYHANKGGAEAPWVENKTALFLAGVQHDGQGEFWATAANGTVFRVNSDRLVIEHTNGRVEEQEVVPE</sequence>
<dbReference type="EMBL" id="PVMZ01000001">
    <property type="protein sequence ID" value="PRX25341.1"/>
    <property type="molecule type" value="Genomic_DNA"/>
</dbReference>
<keyword evidence="3" id="KW-1185">Reference proteome</keyword>
<keyword evidence="1" id="KW-0812">Transmembrane</keyword>
<evidence type="ECO:0000313" key="2">
    <source>
        <dbReference type="EMBL" id="PRX25341.1"/>
    </source>
</evidence>
<name>A0A2T0KNL9_9ACTN</name>